<dbReference type="InterPro" id="IPR010982">
    <property type="entry name" value="Lambda_DNA-bd_dom_sf"/>
</dbReference>
<dbReference type="RefSeq" id="WP_184570999.1">
    <property type="nucleotide sequence ID" value="NZ_JACHJL010000004.1"/>
</dbReference>
<dbReference type="Gene3D" id="1.10.260.40">
    <property type="entry name" value="lambda repressor-like DNA-binding domains"/>
    <property type="match status" value="1"/>
</dbReference>
<dbReference type="InterPro" id="IPR001387">
    <property type="entry name" value="Cro/C1-type_HTH"/>
</dbReference>
<evidence type="ECO:0000313" key="3">
    <source>
        <dbReference type="Proteomes" id="UP000588098"/>
    </source>
</evidence>
<gene>
    <name evidence="2" type="ORF">FHS42_002018</name>
</gene>
<dbReference type="SUPFAM" id="SSF47413">
    <property type="entry name" value="lambda repressor-like DNA-binding domains"/>
    <property type="match status" value="1"/>
</dbReference>
<dbReference type="CDD" id="cd00093">
    <property type="entry name" value="HTH_XRE"/>
    <property type="match status" value="1"/>
</dbReference>
<accession>A0A7W9UXJ2</accession>
<protein>
    <submittedName>
        <fullName evidence="2">Transcriptional regulator with XRE-family HTH domain</fullName>
    </submittedName>
</protein>
<feature type="domain" description="HTH cro/C1-type" evidence="1">
    <location>
        <begin position="14"/>
        <end position="66"/>
    </location>
</feature>
<sequence length="395" mass="43284">MPEPTDIGTRLCDIRKRRGLTQGQLSDASGVSLSLIRKLEQQQVDRTRLETARKLAAALRIPTSCLLDRGNADAGQHAEVPSTLWLPVRQAVELPPPKLADQPTTAGVQAAVDAVKRKLNSDHLAEVATLLPHALHDAEGLGDAPGGRVVQAYALQLAGSVLTQTHQYDAAGTALRRALAAAEDQQRSASIVGTMCWLAMRQGRLTEARELATKWADEVEPHRLSRASTEDLAAWGGLLLHLSAVCIRDNRPEESADALQLARGLAVITGRELSLGARLSTWGPLAVAYKRAEQHMILDRPDMVLRIGKDVAARTSPQGQAQTEYNRHRLDVAAAHSRMRDHGQAVEVLEDVHARVPEWLSQQRYARDILDEVVKRRRTLTSEMRRLVDAVGLSM</sequence>
<organism evidence="2 3">
    <name type="scientific">Streptomyces zagrosensis</name>
    <dbReference type="NCBI Taxonomy" id="1042984"/>
    <lineage>
        <taxon>Bacteria</taxon>
        <taxon>Bacillati</taxon>
        <taxon>Actinomycetota</taxon>
        <taxon>Actinomycetes</taxon>
        <taxon>Kitasatosporales</taxon>
        <taxon>Streptomycetaceae</taxon>
        <taxon>Streptomyces</taxon>
    </lineage>
</organism>
<dbReference type="Gene3D" id="1.25.40.10">
    <property type="entry name" value="Tetratricopeptide repeat domain"/>
    <property type="match status" value="1"/>
</dbReference>
<evidence type="ECO:0000313" key="2">
    <source>
        <dbReference type="EMBL" id="MBB5934968.1"/>
    </source>
</evidence>
<comment type="caution">
    <text evidence="2">The sequence shown here is derived from an EMBL/GenBank/DDBJ whole genome shotgun (WGS) entry which is preliminary data.</text>
</comment>
<dbReference type="Pfam" id="PF01381">
    <property type="entry name" value="HTH_3"/>
    <property type="match status" value="1"/>
</dbReference>
<reference evidence="2 3" key="1">
    <citation type="submission" date="2020-08" db="EMBL/GenBank/DDBJ databases">
        <title>Genomic Encyclopedia of Type Strains, Phase III (KMG-III): the genomes of soil and plant-associated and newly described type strains.</title>
        <authorList>
            <person name="Whitman W."/>
        </authorList>
    </citation>
    <scope>NUCLEOTIDE SEQUENCE [LARGE SCALE GENOMIC DNA]</scope>
    <source>
        <strain evidence="2 3">CECT 8305</strain>
    </source>
</reference>
<dbReference type="Proteomes" id="UP000588098">
    <property type="component" value="Unassembled WGS sequence"/>
</dbReference>
<name>A0A7W9UXJ2_9ACTN</name>
<keyword evidence="3" id="KW-1185">Reference proteome</keyword>
<evidence type="ECO:0000259" key="1">
    <source>
        <dbReference type="PROSITE" id="PS50943"/>
    </source>
</evidence>
<dbReference type="EMBL" id="JACHJL010000004">
    <property type="protein sequence ID" value="MBB5934968.1"/>
    <property type="molecule type" value="Genomic_DNA"/>
</dbReference>
<dbReference type="PROSITE" id="PS50943">
    <property type="entry name" value="HTH_CROC1"/>
    <property type="match status" value="1"/>
</dbReference>
<dbReference type="SUPFAM" id="SSF48452">
    <property type="entry name" value="TPR-like"/>
    <property type="match status" value="1"/>
</dbReference>
<dbReference type="AlphaFoldDB" id="A0A7W9UXJ2"/>
<dbReference type="GO" id="GO:0003677">
    <property type="term" value="F:DNA binding"/>
    <property type="evidence" value="ECO:0007669"/>
    <property type="project" value="InterPro"/>
</dbReference>
<dbReference type="InterPro" id="IPR011990">
    <property type="entry name" value="TPR-like_helical_dom_sf"/>
</dbReference>
<dbReference type="SMART" id="SM00530">
    <property type="entry name" value="HTH_XRE"/>
    <property type="match status" value="1"/>
</dbReference>
<proteinExistence type="predicted"/>